<evidence type="ECO:0000256" key="1">
    <source>
        <dbReference type="SAM" id="MobiDB-lite"/>
    </source>
</evidence>
<dbReference type="PANTHER" id="PTHR33971">
    <property type="entry name" value="OS06G0232000 PROTEIN"/>
    <property type="match status" value="1"/>
</dbReference>
<organism evidence="2 3">
    <name type="scientific">Zea mays</name>
    <name type="common">Maize</name>
    <dbReference type="NCBI Taxonomy" id="4577"/>
    <lineage>
        <taxon>Eukaryota</taxon>
        <taxon>Viridiplantae</taxon>
        <taxon>Streptophyta</taxon>
        <taxon>Embryophyta</taxon>
        <taxon>Tracheophyta</taxon>
        <taxon>Spermatophyta</taxon>
        <taxon>Magnoliopsida</taxon>
        <taxon>Liliopsida</taxon>
        <taxon>Poales</taxon>
        <taxon>Poaceae</taxon>
        <taxon>PACMAD clade</taxon>
        <taxon>Panicoideae</taxon>
        <taxon>Andropogonodae</taxon>
        <taxon>Andropogoneae</taxon>
        <taxon>Tripsacinae</taxon>
        <taxon>Zea</taxon>
    </lineage>
</organism>
<dbReference type="ExpressionAtlas" id="A0A3L6G1Z1">
    <property type="expression patterns" value="baseline and differential"/>
</dbReference>
<protein>
    <submittedName>
        <fullName evidence="2">Uncharacterized protein</fullName>
    </submittedName>
</protein>
<feature type="compositionally biased region" description="Polar residues" evidence="1">
    <location>
        <begin position="235"/>
        <end position="271"/>
    </location>
</feature>
<feature type="region of interest" description="Disordered" evidence="1">
    <location>
        <begin position="1"/>
        <end position="31"/>
    </location>
</feature>
<comment type="caution">
    <text evidence="2">The sequence shown here is derived from an EMBL/GenBank/DDBJ whole genome shotgun (WGS) entry which is preliminary data.</text>
</comment>
<feature type="region of interest" description="Disordered" evidence="1">
    <location>
        <begin position="45"/>
        <end position="95"/>
    </location>
</feature>
<dbReference type="AlphaFoldDB" id="A0A3L6G1Z1"/>
<gene>
    <name evidence="2" type="ORF">Zm00014a_043082</name>
</gene>
<dbReference type="EMBL" id="NCVQ01000003">
    <property type="protein sequence ID" value="PWZ41172.1"/>
    <property type="molecule type" value="Genomic_DNA"/>
</dbReference>
<dbReference type="GO" id="GO:0070300">
    <property type="term" value="F:phosphatidic acid binding"/>
    <property type="evidence" value="ECO:0007669"/>
    <property type="project" value="InterPro"/>
</dbReference>
<dbReference type="InterPro" id="IPR038943">
    <property type="entry name" value="PLDrp1-like"/>
</dbReference>
<feature type="compositionally biased region" description="Low complexity" evidence="1">
    <location>
        <begin position="47"/>
        <end position="56"/>
    </location>
</feature>
<dbReference type="Proteomes" id="UP000251960">
    <property type="component" value="Chromosome 2"/>
</dbReference>
<reference evidence="2 3" key="1">
    <citation type="journal article" date="2018" name="Nat. Genet.">
        <title>Extensive intraspecific gene order and gene structural variations between Mo17 and other maize genomes.</title>
        <authorList>
            <person name="Sun S."/>
            <person name="Zhou Y."/>
            <person name="Chen J."/>
            <person name="Shi J."/>
            <person name="Zhao H."/>
            <person name="Zhao H."/>
            <person name="Song W."/>
            <person name="Zhang M."/>
            <person name="Cui Y."/>
            <person name="Dong X."/>
            <person name="Liu H."/>
            <person name="Ma X."/>
            <person name="Jiao Y."/>
            <person name="Wang B."/>
            <person name="Wei X."/>
            <person name="Stein J.C."/>
            <person name="Glaubitz J.C."/>
            <person name="Lu F."/>
            <person name="Yu G."/>
            <person name="Liang C."/>
            <person name="Fengler K."/>
            <person name="Li B."/>
            <person name="Rafalski A."/>
            <person name="Schnable P.S."/>
            <person name="Ware D.H."/>
            <person name="Buckler E.S."/>
            <person name="Lai J."/>
        </authorList>
    </citation>
    <scope>NUCLEOTIDE SEQUENCE [LARGE SCALE GENOMIC DNA]</scope>
    <source>
        <strain evidence="3">cv. Missouri 17</strain>
        <tissue evidence="2">Seedling</tissue>
    </source>
</reference>
<evidence type="ECO:0000313" key="3">
    <source>
        <dbReference type="Proteomes" id="UP000251960"/>
    </source>
</evidence>
<accession>A0A3L6G1Z1</accession>
<name>A0A3L6G1Z1_MAIZE</name>
<dbReference type="PANTHER" id="PTHR33971:SF4">
    <property type="entry name" value="OS07G0682700 PROTEIN"/>
    <property type="match status" value="1"/>
</dbReference>
<evidence type="ECO:0000313" key="2">
    <source>
        <dbReference type="EMBL" id="PWZ41172.1"/>
    </source>
</evidence>
<proteinExistence type="predicted"/>
<sequence length="460" mass="52512">MAPAAATGDYLDDDEFDDYNPHPYAGGYDITATYGSPLPPSLATCYPVASPAATPAPTAPQVPRPPLPQPPAPAPAPAPAPQPPKPSSPPAPAPAPAAEPYYWPKPYDYGDAPRHLPMYPTPEVFRGWPFLPPPPGPHCRSTCARVRARDYWRQCMRGLDYLFGHSDGYGERHIGVDSLGVPVYANRKGGVEDSVAVEVAPPAIGTVQWHDAGELQFRNNRSSWYGDTEEETHSYEQPTYTSYDRSYEQPTYTSYDRSYEQPTYTSYDRSYEQPSYTSYDRSYEQPYSFHTVPDETTWFPNQTYQDVYKEEEPQFQEFFSYDEDNKISSQPIFSYNQHFGEQSLHIHVEPPETVSSHKLEYYENFSMYNNQNDGDNLESSRQSYETQSYVHMPYDQLEPYRPSWSLNSGYYQACTEGITPEYDNHTLASDENWDMSSLFMSPFYPQETRPYEQSHGDENV</sequence>
<feature type="compositionally biased region" description="Pro residues" evidence="1">
    <location>
        <begin position="57"/>
        <end position="95"/>
    </location>
</feature>
<feature type="region of interest" description="Disordered" evidence="1">
    <location>
        <begin position="226"/>
        <end position="271"/>
    </location>
</feature>